<evidence type="ECO:0000256" key="5">
    <source>
        <dbReference type="ARBA" id="ARBA00022989"/>
    </source>
</evidence>
<evidence type="ECO:0000256" key="6">
    <source>
        <dbReference type="ARBA" id="ARBA00023136"/>
    </source>
</evidence>
<keyword evidence="7" id="KW-0769">Symport</keyword>
<comment type="subcellular location">
    <subcellularLocation>
        <location evidence="1 7">Membrane</location>
        <topology evidence="1 7">Multi-pass membrane protein</topology>
    </subcellularLocation>
</comment>
<evidence type="ECO:0000313" key="9">
    <source>
        <dbReference type="EMBL" id="KAK9303542.1"/>
    </source>
</evidence>
<dbReference type="PRINTS" id="PR00173">
    <property type="entry name" value="EDTRNSPORT"/>
</dbReference>
<dbReference type="InterPro" id="IPR036458">
    <property type="entry name" value="Na:dicarbo_symporter_sf"/>
</dbReference>
<feature type="transmembrane region" description="Helical" evidence="7">
    <location>
        <begin position="278"/>
        <end position="300"/>
    </location>
</feature>
<feature type="transmembrane region" description="Helical" evidence="7">
    <location>
        <begin position="65"/>
        <end position="85"/>
    </location>
</feature>
<evidence type="ECO:0000256" key="3">
    <source>
        <dbReference type="ARBA" id="ARBA00022448"/>
    </source>
</evidence>
<keyword evidence="4 7" id="KW-0812">Transmembrane</keyword>
<gene>
    <name evidence="9" type="ORF">QLX08_004846</name>
</gene>
<dbReference type="PANTHER" id="PTHR11958">
    <property type="entry name" value="SODIUM/DICARBOXYLATE SYMPORTER-RELATED"/>
    <property type="match status" value="1"/>
</dbReference>
<dbReference type="GO" id="GO:0015175">
    <property type="term" value="F:neutral L-amino acid transmembrane transporter activity"/>
    <property type="evidence" value="ECO:0007669"/>
    <property type="project" value="TreeGrafter"/>
</dbReference>
<keyword evidence="10" id="KW-1185">Reference proteome</keyword>
<feature type="transmembrane region" description="Helical" evidence="7">
    <location>
        <begin position="432"/>
        <end position="458"/>
    </location>
</feature>
<feature type="transmembrane region" description="Helical" evidence="7">
    <location>
        <begin position="138"/>
        <end position="160"/>
    </location>
</feature>
<dbReference type="AlphaFoldDB" id="A0AAW1A130"/>
<keyword evidence="6 7" id="KW-0472">Membrane</keyword>
<evidence type="ECO:0000256" key="1">
    <source>
        <dbReference type="ARBA" id="ARBA00004141"/>
    </source>
</evidence>
<evidence type="ECO:0000313" key="10">
    <source>
        <dbReference type="Proteomes" id="UP001432146"/>
    </source>
</evidence>
<sequence>MSLGKRISGAVAVLRGASEIKEAHMSCSDEIEKITTVEEENVCPDKKTPLDRLQLVVDWLGENTLLVFTIAGVLVGLILGFLGRLANPSPQSITLVSFPGELLMRVLKMFILPLIVSSLISGMAQLDPKGSGRMGYRALIYYTVTTILAAIVGIIMVLMIHPGDPRIKTTITAPKTDFTKISTLDAILDIIRNMVPENLVQACFQQAQTTYVTKEVVAIGTNEINQVQEATLVYKDGMNVMGMIVFCITFGLLAGQIGSRGKLMVDFFVVLNEIIMKLVGIIVMWYSPFGIMCLIAGKIMSINNLAATAQMLGLYMVTVVLGLLIHAIITLPTIFWFLTRQNPGVFFKGMMQAWITALGTASSAATLPITFRCLEENNKIDPRVTRFVVAVGATVNMDGTALYEAVAAIFIAQLNGISLGMGEVITVSLTATLASIGAASIPSSALITMLIVLTALGLPTNDVSLLFAVDWMLDRIRTSINVLGDGYGAGIVYHLSKSELDRMDQERKLEGLEMGTPLEDISAESCKRESIPVPEESSETKI</sequence>
<accession>A0AAW1A130</accession>
<feature type="transmembrane region" description="Helical" evidence="7">
    <location>
        <begin position="240"/>
        <end position="258"/>
    </location>
</feature>
<evidence type="ECO:0000256" key="8">
    <source>
        <dbReference type="SAM" id="MobiDB-lite"/>
    </source>
</evidence>
<evidence type="ECO:0000256" key="4">
    <source>
        <dbReference type="ARBA" id="ARBA00022692"/>
    </source>
</evidence>
<dbReference type="EMBL" id="JAWNGG020000077">
    <property type="protein sequence ID" value="KAK9303542.1"/>
    <property type="molecule type" value="Genomic_DNA"/>
</dbReference>
<dbReference type="InterPro" id="IPR050746">
    <property type="entry name" value="DAACS"/>
</dbReference>
<dbReference type="Gene3D" id="1.10.3860.10">
    <property type="entry name" value="Sodium:dicarboxylate symporter"/>
    <property type="match status" value="1"/>
</dbReference>
<dbReference type="SUPFAM" id="SSF118215">
    <property type="entry name" value="Proton glutamate symport protein"/>
    <property type="match status" value="1"/>
</dbReference>
<feature type="transmembrane region" description="Helical" evidence="7">
    <location>
        <begin position="351"/>
        <end position="374"/>
    </location>
</feature>
<dbReference type="Proteomes" id="UP001432146">
    <property type="component" value="Unassembled WGS sequence"/>
</dbReference>
<comment type="similarity">
    <text evidence="2 7">Belongs to the dicarboxylate/amino acid:cation symporter (DAACS) (TC 2.A.23) family.</text>
</comment>
<evidence type="ECO:0000256" key="2">
    <source>
        <dbReference type="ARBA" id="ARBA00006148"/>
    </source>
</evidence>
<protein>
    <recommendedName>
        <fullName evidence="7">Amino acid transporter</fullName>
    </recommendedName>
</protein>
<feature type="transmembrane region" description="Helical" evidence="7">
    <location>
        <begin position="106"/>
        <end position="126"/>
    </location>
</feature>
<reference evidence="9 10" key="1">
    <citation type="submission" date="2024-05" db="EMBL/GenBank/DDBJ databases">
        <title>The nuclear and mitochondrial genome assemblies of Tetragonisca angustula (Apidae: Meliponini), a tiny yet remarkable pollinator in the Neotropics.</title>
        <authorList>
            <person name="Ferrari R."/>
            <person name="Ricardo P.C."/>
            <person name="Dias F.C."/>
            <person name="Araujo N.S."/>
            <person name="Soares D.O."/>
            <person name="Zhou Q.-S."/>
            <person name="Zhu C.-D."/>
            <person name="Coutinho L."/>
            <person name="Airas M.C."/>
            <person name="Batista T.M."/>
        </authorList>
    </citation>
    <scope>NUCLEOTIDE SEQUENCE [LARGE SCALE GENOMIC DNA]</scope>
    <source>
        <strain evidence="9">ASF017062</strain>
        <tissue evidence="9">Abdomen</tissue>
    </source>
</reference>
<keyword evidence="3 7" id="KW-0813">Transport</keyword>
<keyword evidence="5 7" id="KW-1133">Transmembrane helix</keyword>
<dbReference type="PANTHER" id="PTHR11958:SF99">
    <property type="entry name" value="SODIUM-DEPENDENT EXCITATORY AMINO ACID TRANSPORTER GLT-6-RELATED"/>
    <property type="match status" value="1"/>
</dbReference>
<dbReference type="InterPro" id="IPR001991">
    <property type="entry name" value="Na-dicarboxylate_symporter"/>
</dbReference>
<feature type="transmembrane region" description="Helical" evidence="7">
    <location>
        <begin position="312"/>
        <end position="339"/>
    </location>
</feature>
<feature type="region of interest" description="Disordered" evidence="8">
    <location>
        <begin position="506"/>
        <end position="542"/>
    </location>
</feature>
<proteinExistence type="inferred from homology"/>
<name>A0AAW1A130_9HYME</name>
<dbReference type="Pfam" id="PF00375">
    <property type="entry name" value="SDF"/>
    <property type="match status" value="1"/>
</dbReference>
<evidence type="ECO:0000256" key="7">
    <source>
        <dbReference type="RuleBase" id="RU361216"/>
    </source>
</evidence>
<organism evidence="9 10">
    <name type="scientific">Tetragonisca angustula</name>
    <dbReference type="NCBI Taxonomy" id="166442"/>
    <lineage>
        <taxon>Eukaryota</taxon>
        <taxon>Metazoa</taxon>
        <taxon>Ecdysozoa</taxon>
        <taxon>Arthropoda</taxon>
        <taxon>Hexapoda</taxon>
        <taxon>Insecta</taxon>
        <taxon>Pterygota</taxon>
        <taxon>Neoptera</taxon>
        <taxon>Endopterygota</taxon>
        <taxon>Hymenoptera</taxon>
        <taxon>Apocrita</taxon>
        <taxon>Aculeata</taxon>
        <taxon>Apoidea</taxon>
        <taxon>Anthophila</taxon>
        <taxon>Apidae</taxon>
        <taxon>Tetragonisca</taxon>
    </lineage>
</organism>
<dbReference type="GO" id="GO:0005886">
    <property type="term" value="C:plasma membrane"/>
    <property type="evidence" value="ECO:0007669"/>
    <property type="project" value="TreeGrafter"/>
</dbReference>
<dbReference type="GO" id="GO:0005313">
    <property type="term" value="F:L-glutamate transmembrane transporter activity"/>
    <property type="evidence" value="ECO:0007669"/>
    <property type="project" value="TreeGrafter"/>
</dbReference>
<dbReference type="GO" id="GO:0015501">
    <property type="term" value="F:glutamate:sodium symporter activity"/>
    <property type="evidence" value="ECO:0007669"/>
    <property type="project" value="TreeGrafter"/>
</dbReference>
<comment type="caution">
    <text evidence="9">The sequence shown here is derived from an EMBL/GenBank/DDBJ whole genome shotgun (WGS) entry which is preliminary data.</text>
</comment>